<evidence type="ECO:0000256" key="1">
    <source>
        <dbReference type="SAM" id="Phobius"/>
    </source>
</evidence>
<comment type="caution">
    <text evidence="2">The sequence shown here is derived from an EMBL/GenBank/DDBJ whole genome shotgun (WGS) entry which is preliminary data.</text>
</comment>
<organism evidence="2 3">
    <name type="scientific">Pseudoalteromonas haloplanktis</name>
    <name type="common">Alteromonas haloplanktis</name>
    <dbReference type="NCBI Taxonomy" id="228"/>
    <lineage>
        <taxon>Bacteria</taxon>
        <taxon>Pseudomonadati</taxon>
        <taxon>Pseudomonadota</taxon>
        <taxon>Gammaproteobacteria</taxon>
        <taxon>Alteromonadales</taxon>
        <taxon>Pseudoalteromonadaceae</taxon>
        <taxon>Pseudoalteromonas</taxon>
    </lineage>
</organism>
<accession>A0A9W4QWI5</accession>
<dbReference type="Proteomes" id="UP001152447">
    <property type="component" value="Unassembled WGS sequence"/>
</dbReference>
<keyword evidence="1" id="KW-0812">Transmembrane</keyword>
<keyword evidence="3" id="KW-1185">Reference proteome</keyword>
<sequence length="264" mass="30007">MSVSLGNKVDRVSLVGFGKPLAIGVVVLSLIFLYFALSKPAKDQMSTAVNIVIEATKEKVELNHYLYSQLATWQGSHINTKDYADFDVGNLSVSQFTNLTYYLIHRFKFASSQEREAMVKVYNHYLTNTEDPLSGSEIEYFNCLSQGGCDYKALIELYPSSKWVPHWAIEADNRYVEGMSQKLNELDLSAVKNVTYFKYKPKNTELVVVPPKLADYIVTIPFYENCENNNQELLLYLYEVKLIIPDLKGLSEEFMALAKNGVCE</sequence>
<reference evidence="2" key="1">
    <citation type="submission" date="2022-07" db="EMBL/GenBank/DDBJ databases">
        <authorList>
            <person name="Criscuolo A."/>
        </authorList>
    </citation>
    <scope>NUCLEOTIDE SEQUENCE</scope>
    <source>
        <strain evidence="2">CIP103197</strain>
    </source>
</reference>
<evidence type="ECO:0000313" key="3">
    <source>
        <dbReference type="Proteomes" id="UP001152447"/>
    </source>
</evidence>
<keyword evidence="1" id="KW-0472">Membrane</keyword>
<dbReference type="AlphaFoldDB" id="A0A9W4QWI5"/>
<protein>
    <submittedName>
        <fullName evidence="2">Uncharacterized protein</fullName>
    </submittedName>
</protein>
<keyword evidence="1" id="KW-1133">Transmembrane helix</keyword>
<name>A0A9W4QWI5_PSEHA</name>
<dbReference type="RefSeq" id="WP_262976524.1">
    <property type="nucleotide sequence ID" value="NZ_CAMAPB010000018.1"/>
</dbReference>
<feature type="transmembrane region" description="Helical" evidence="1">
    <location>
        <begin position="20"/>
        <end position="37"/>
    </location>
</feature>
<gene>
    <name evidence="2" type="ORF">PSEHALCIP103_01537</name>
</gene>
<dbReference type="EMBL" id="CAMAPB010000018">
    <property type="protein sequence ID" value="CAH9056846.1"/>
    <property type="molecule type" value="Genomic_DNA"/>
</dbReference>
<proteinExistence type="predicted"/>
<evidence type="ECO:0000313" key="2">
    <source>
        <dbReference type="EMBL" id="CAH9056846.1"/>
    </source>
</evidence>